<proteinExistence type="predicted"/>
<evidence type="ECO:0000313" key="1">
    <source>
        <dbReference type="EMBL" id="CDM12474.1"/>
    </source>
</evidence>
<geneLocation type="plasmid" evidence="1">
    <name>p48/10</name>
</geneLocation>
<keyword evidence="1" id="KW-0614">Plasmid</keyword>
<sequence length="107" mass="12393">MPHEKLFLHSMKLVVSSLTDYQSSDAVIAAMNEEFADKQLLIATQAEMQKKLREHREKGRQGWWNKDVCTIEQLYSYRQKALDENDHVSVLNFTAMIAAREAHEVSL</sequence>
<dbReference type="EMBL" id="HG803186">
    <property type="protein sequence ID" value="CDM12474.1"/>
    <property type="molecule type" value="Genomic_DNA"/>
</dbReference>
<dbReference type="AlphaFoldDB" id="A0AAI9EM53"/>
<name>A0AAI9EM53_VIBVL</name>
<reference evidence="1" key="1">
    <citation type="journal article" date="2014" name="Genome Announc.">
        <title>Complete Nucleotide Sequence of pVv01, a P1-Like Plasmid Prophage of Vibrio vulnificus.</title>
        <authorList>
            <person name="Hammerl J.A."/>
            <person name="Klevanskaa K."/>
            <person name="Strauch E."/>
            <person name="Hertwig S."/>
        </authorList>
    </citation>
    <scope>NUCLEOTIDE SEQUENCE</scope>
    <source>
        <strain evidence="1">48/10</strain>
    </source>
</reference>
<reference evidence="1" key="2">
    <citation type="submission" date="2014-01" db="EMBL/GenBank/DDBJ databases">
        <authorList>
            <person name="Hammerl J."/>
        </authorList>
    </citation>
    <scope>NUCLEOTIDE SEQUENCE</scope>
    <source>
        <strain evidence="1">48/10</strain>
        <plasmid evidence="1">p48/10</plasmid>
    </source>
</reference>
<accession>A0AAI9EM53</accession>
<organism evidence="1">
    <name type="scientific">Vibrio vulnificus</name>
    <dbReference type="NCBI Taxonomy" id="672"/>
    <lineage>
        <taxon>Bacteria</taxon>
        <taxon>Pseudomonadati</taxon>
        <taxon>Pseudomonadota</taxon>
        <taxon>Gammaproteobacteria</taxon>
        <taxon>Vibrionales</taxon>
        <taxon>Vibrionaceae</taxon>
        <taxon>Vibrio</taxon>
    </lineage>
</organism>
<dbReference type="RefSeq" id="WP_032071996.1">
    <property type="nucleotide sequence ID" value="NC_025128.1"/>
</dbReference>
<protein>
    <submittedName>
        <fullName evidence="1">Uncharacterized protein</fullName>
    </submittedName>
</protein>